<dbReference type="SUPFAM" id="SSF51735">
    <property type="entry name" value="NAD(P)-binding Rossmann-fold domains"/>
    <property type="match status" value="1"/>
</dbReference>
<proteinExistence type="inferred from homology"/>
<dbReference type="InterPro" id="IPR036291">
    <property type="entry name" value="NAD(P)-bd_dom_sf"/>
</dbReference>
<feature type="compositionally biased region" description="Basic residues" evidence="3">
    <location>
        <begin position="185"/>
        <end position="196"/>
    </location>
</feature>
<dbReference type="AlphaFoldDB" id="A0A927MPE2"/>
<evidence type="ECO:0000313" key="5">
    <source>
        <dbReference type="Proteomes" id="UP000638648"/>
    </source>
</evidence>
<accession>A0A927MPE2</accession>
<dbReference type="Gene3D" id="3.40.50.720">
    <property type="entry name" value="NAD(P)-binding Rossmann-like Domain"/>
    <property type="match status" value="1"/>
</dbReference>
<dbReference type="PRINTS" id="PR00081">
    <property type="entry name" value="GDHRDH"/>
</dbReference>
<dbReference type="Proteomes" id="UP000638648">
    <property type="component" value="Unassembled WGS sequence"/>
</dbReference>
<dbReference type="PANTHER" id="PTHR43008">
    <property type="entry name" value="BENZIL REDUCTASE"/>
    <property type="match status" value="1"/>
</dbReference>
<evidence type="ECO:0000256" key="3">
    <source>
        <dbReference type="SAM" id="MobiDB-lite"/>
    </source>
</evidence>
<feature type="compositionally biased region" description="Basic and acidic residues" evidence="3">
    <location>
        <begin position="206"/>
        <end position="218"/>
    </location>
</feature>
<sequence>MGKLDGKVAVITGGTTGMALAGAKLFVDEGAHVFITGRRQDALDEAVKQIGRNVTGVQGDAANLDDLDRLYDTVKREKGSLDVLWASAGGGEPAPLGEITEAHFDTWFGLNARGTLFTVQKALPLFNDGGSILMTGSNASLGAFPGWSVYAGSKAVQQAWARIWLNELKDRRIRVNVLTPWAGRHRQAGRTLRRGHQAAVRVAHPSRPDGPPRRDCCRRPLPRLRRLQLRQRHGTRRRRRHYRHLNRTTHNQGRTAHEQHQHHRHRQHGPHHRRAGGSGRQHRRGHGPGSVQGR</sequence>
<dbReference type="EMBL" id="JADBEM010000001">
    <property type="protein sequence ID" value="MBE1603956.1"/>
    <property type="molecule type" value="Genomic_DNA"/>
</dbReference>
<reference evidence="4" key="1">
    <citation type="submission" date="2020-10" db="EMBL/GenBank/DDBJ databases">
        <title>Sequencing the genomes of 1000 actinobacteria strains.</title>
        <authorList>
            <person name="Klenk H.-P."/>
        </authorList>
    </citation>
    <scope>NUCLEOTIDE SEQUENCE</scope>
    <source>
        <strain evidence="4">DSM 45354</strain>
    </source>
</reference>
<keyword evidence="5" id="KW-1185">Reference proteome</keyword>
<evidence type="ECO:0000256" key="1">
    <source>
        <dbReference type="ARBA" id="ARBA00006484"/>
    </source>
</evidence>
<dbReference type="InterPro" id="IPR002347">
    <property type="entry name" value="SDR_fam"/>
</dbReference>
<protein>
    <submittedName>
        <fullName evidence="4">NAD(P)-dependent dehydrogenase (Short-subunit alcohol dehydrogenase family)</fullName>
    </submittedName>
</protein>
<evidence type="ECO:0000313" key="4">
    <source>
        <dbReference type="EMBL" id="MBE1603956.1"/>
    </source>
</evidence>
<comment type="caution">
    <text evidence="4">The sequence shown here is derived from an EMBL/GenBank/DDBJ whole genome shotgun (WGS) entry which is preliminary data.</text>
</comment>
<dbReference type="Pfam" id="PF00106">
    <property type="entry name" value="adh_short"/>
    <property type="match status" value="1"/>
</dbReference>
<organism evidence="4 5">
    <name type="scientific">Actinopolymorpha pittospori</name>
    <dbReference type="NCBI Taxonomy" id="648752"/>
    <lineage>
        <taxon>Bacteria</taxon>
        <taxon>Bacillati</taxon>
        <taxon>Actinomycetota</taxon>
        <taxon>Actinomycetes</taxon>
        <taxon>Propionibacteriales</taxon>
        <taxon>Actinopolymorphaceae</taxon>
        <taxon>Actinopolymorpha</taxon>
    </lineage>
</organism>
<dbReference type="CDD" id="cd05233">
    <property type="entry name" value="SDR_c"/>
    <property type="match status" value="1"/>
</dbReference>
<feature type="compositionally biased region" description="Basic residues" evidence="3">
    <location>
        <begin position="220"/>
        <end position="247"/>
    </location>
</feature>
<dbReference type="GO" id="GO:0050664">
    <property type="term" value="F:oxidoreductase activity, acting on NAD(P)H, oxygen as acceptor"/>
    <property type="evidence" value="ECO:0007669"/>
    <property type="project" value="TreeGrafter"/>
</dbReference>
<evidence type="ECO:0000256" key="2">
    <source>
        <dbReference type="ARBA" id="ARBA00023002"/>
    </source>
</evidence>
<feature type="compositionally biased region" description="Basic residues" evidence="3">
    <location>
        <begin position="260"/>
        <end position="286"/>
    </location>
</feature>
<feature type="region of interest" description="Disordered" evidence="3">
    <location>
        <begin position="185"/>
        <end position="294"/>
    </location>
</feature>
<gene>
    <name evidence="4" type="ORF">HEB94_000804</name>
</gene>
<keyword evidence="2" id="KW-0560">Oxidoreductase</keyword>
<name>A0A927MPE2_9ACTN</name>
<comment type="similarity">
    <text evidence="1">Belongs to the short-chain dehydrogenases/reductases (SDR) family.</text>
</comment>
<dbReference type="PANTHER" id="PTHR43008:SF4">
    <property type="entry name" value="CHAIN DEHYDROGENASE, PUTATIVE (AFU_ORTHOLOGUE AFUA_4G08710)-RELATED"/>
    <property type="match status" value="1"/>
</dbReference>